<dbReference type="PROSITE" id="PS51257">
    <property type="entry name" value="PROKAR_LIPOPROTEIN"/>
    <property type="match status" value="1"/>
</dbReference>
<reference evidence="3 5" key="2">
    <citation type="submission" date="2018-06" db="EMBL/GenBank/DDBJ databases">
        <authorList>
            <consortium name="Pathogen Informatics"/>
            <person name="Doyle S."/>
        </authorList>
    </citation>
    <scope>NUCLEOTIDE SEQUENCE [LARGE SCALE GENOMIC DNA]</scope>
    <source>
        <strain evidence="3 5">NCTC11227</strain>
    </source>
</reference>
<keyword evidence="1" id="KW-0732">Signal</keyword>
<evidence type="ECO:0008006" key="6">
    <source>
        <dbReference type="Google" id="ProtNLM"/>
    </source>
</evidence>
<dbReference type="EMBL" id="CP011158">
    <property type="protein sequence ID" value="ANB90961.1"/>
    <property type="molecule type" value="Genomic_DNA"/>
</dbReference>
<accession>A0A160GDL9</accession>
<feature type="signal peptide" evidence="1">
    <location>
        <begin position="1"/>
        <end position="24"/>
    </location>
</feature>
<protein>
    <recommendedName>
        <fullName evidence="6">SmpA / OmlA family</fullName>
    </recommendedName>
</protein>
<dbReference type="KEGG" id="moi:MOVS_01935"/>
<evidence type="ECO:0000313" key="5">
    <source>
        <dbReference type="Proteomes" id="UP000255102"/>
    </source>
</evidence>
<evidence type="ECO:0000313" key="2">
    <source>
        <dbReference type="EMBL" id="ANB90961.1"/>
    </source>
</evidence>
<evidence type="ECO:0000313" key="3">
    <source>
        <dbReference type="EMBL" id="STY86420.1"/>
    </source>
</evidence>
<dbReference type="AlphaFoldDB" id="A0A160GDL9"/>
<proteinExistence type="predicted"/>
<dbReference type="Proteomes" id="UP000076765">
    <property type="component" value="Chromosome"/>
</dbReference>
<name>A0A160GDL9_9GAMM</name>
<evidence type="ECO:0000313" key="4">
    <source>
        <dbReference type="Proteomes" id="UP000076765"/>
    </source>
</evidence>
<dbReference type="EMBL" id="UGPW01000001">
    <property type="protein sequence ID" value="STY86420.1"/>
    <property type="molecule type" value="Genomic_DNA"/>
</dbReference>
<keyword evidence="4" id="KW-1185">Reference proteome</keyword>
<sequence>MNNYMRVVLASLVAAALVTGCVSTGNVAMKEQSQQSIEQAIIKGKTTKQDVTSTFGSADNVSFTDSGNEIWTYRHSKSKPMARNFIPYNFFSLGENIQTKELVILFDSRGVVSNYTFRETANQSKMGIAE</sequence>
<dbReference type="STRING" id="29433.MOVS_01935"/>
<dbReference type="RefSeq" id="WP_084260560.1">
    <property type="nucleotide sequence ID" value="NZ_CP011158.1"/>
</dbReference>
<evidence type="ECO:0000256" key="1">
    <source>
        <dbReference type="SAM" id="SignalP"/>
    </source>
</evidence>
<feature type="chain" id="PRO_5030022177" description="SmpA / OmlA family" evidence="1">
    <location>
        <begin position="25"/>
        <end position="130"/>
    </location>
</feature>
<gene>
    <name evidence="2" type="ORF">MOVS_01935</name>
    <name evidence="3" type="ORF">NCTC11227_00401</name>
</gene>
<dbReference type="Proteomes" id="UP000255102">
    <property type="component" value="Unassembled WGS sequence"/>
</dbReference>
<reference evidence="2 4" key="1">
    <citation type="submission" date="2015-04" db="EMBL/GenBank/DDBJ databases">
        <authorList>
            <person name="Calcutt M.J."/>
            <person name="Foecking M.F."/>
        </authorList>
    </citation>
    <scope>NUCLEOTIDE SEQUENCE [LARGE SCALE GENOMIC DNA]</scope>
    <source>
        <strain evidence="2 4">199/55</strain>
    </source>
</reference>
<organism evidence="3 5">
    <name type="scientific">Moraxella ovis</name>
    <dbReference type="NCBI Taxonomy" id="29433"/>
    <lineage>
        <taxon>Bacteria</taxon>
        <taxon>Pseudomonadati</taxon>
        <taxon>Pseudomonadota</taxon>
        <taxon>Gammaproteobacteria</taxon>
        <taxon>Moraxellales</taxon>
        <taxon>Moraxellaceae</taxon>
        <taxon>Moraxella</taxon>
    </lineage>
</organism>